<protein>
    <submittedName>
        <fullName evidence="2">Uncharacterized protein</fullName>
    </submittedName>
</protein>
<organism evidence="2 3">
    <name type="scientific">Myodes glareolus</name>
    <name type="common">Bank vole</name>
    <name type="synonym">Clethrionomys glareolus</name>
    <dbReference type="NCBI Taxonomy" id="447135"/>
    <lineage>
        <taxon>Eukaryota</taxon>
        <taxon>Metazoa</taxon>
        <taxon>Chordata</taxon>
        <taxon>Craniata</taxon>
        <taxon>Vertebrata</taxon>
        <taxon>Euteleostomi</taxon>
        <taxon>Mammalia</taxon>
        <taxon>Eutheria</taxon>
        <taxon>Euarchontoglires</taxon>
        <taxon>Glires</taxon>
        <taxon>Rodentia</taxon>
        <taxon>Myomorpha</taxon>
        <taxon>Muroidea</taxon>
        <taxon>Cricetidae</taxon>
        <taxon>Arvicolinae</taxon>
        <taxon>Myodes</taxon>
    </lineage>
</organism>
<proteinExistence type="predicted"/>
<evidence type="ECO:0000313" key="2">
    <source>
        <dbReference type="EMBL" id="KAK7825820.1"/>
    </source>
</evidence>
<reference evidence="2 3" key="1">
    <citation type="journal article" date="2023" name="bioRxiv">
        <title>Conserved and derived expression patterns and positive selection on dental genes reveal complex evolutionary context of ever-growing rodent molars.</title>
        <authorList>
            <person name="Calamari Z.T."/>
            <person name="Song A."/>
            <person name="Cohen E."/>
            <person name="Akter M."/>
            <person name="Roy R.D."/>
            <person name="Hallikas O."/>
            <person name="Christensen M.M."/>
            <person name="Li P."/>
            <person name="Marangoni P."/>
            <person name="Jernvall J."/>
            <person name="Klein O.D."/>
        </authorList>
    </citation>
    <scope>NUCLEOTIDE SEQUENCE [LARGE SCALE GENOMIC DNA]</scope>
    <source>
        <strain evidence="2">V071</strain>
    </source>
</reference>
<keyword evidence="3" id="KW-1185">Reference proteome</keyword>
<dbReference type="AlphaFoldDB" id="A0AAW0JH26"/>
<evidence type="ECO:0000256" key="1">
    <source>
        <dbReference type="SAM" id="MobiDB-lite"/>
    </source>
</evidence>
<dbReference type="Proteomes" id="UP001488838">
    <property type="component" value="Unassembled WGS sequence"/>
</dbReference>
<feature type="region of interest" description="Disordered" evidence="1">
    <location>
        <begin position="216"/>
        <end position="237"/>
    </location>
</feature>
<sequence>MINRSHETSAQKAEQTSFANVSGLSVMRASLDSLHSPAVAPSMSVYDSADQHFLLFLYFPWIPVRSSKPVITVYQGNATRDPEDLSHNDYSCQVGLALTSVKGQQCATTLLWTSRTNTQNLSLNLNLGITMKDYTNKHGKPNLEKKSDQLEQGPMIEQVSQVFTTTEHHWPVTNAVRNRILQEKGTARDAVSVREMLPAEKMQAERLLKEISPELKKKKEGEKNMKGTKDKGKEGKGEMDVGFWAESRGGSEGSVDPSAALLLSLSESHLGSDATAWQEVLALESINRVHTRPSHGSRFLKRLLQRIGRFTA</sequence>
<name>A0AAW0JH26_MYOGA</name>
<accession>A0AAW0JH26</accession>
<comment type="caution">
    <text evidence="2">The sequence shown here is derived from an EMBL/GenBank/DDBJ whole genome shotgun (WGS) entry which is preliminary data.</text>
</comment>
<gene>
    <name evidence="2" type="ORF">U0070_008576</name>
</gene>
<dbReference type="EMBL" id="JBBHLL010000037">
    <property type="protein sequence ID" value="KAK7825820.1"/>
    <property type="molecule type" value="Genomic_DNA"/>
</dbReference>
<evidence type="ECO:0000313" key="3">
    <source>
        <dbReference type="Proteomes" id="UP001488838"/>
    </source>
</evidence>